<feature type="compositionally biased region" description="Basic and acidic residues" evidence="2">
    <location>
        <begin position="56"/>
        <end position="91"/>
    </location>
</feature>
<accession>A0A1E5R4J6</accession>
<organism evidence="4 5">
    <name type="scientific">Hanseniaspora opuntiae</name>
    <dbReference type="NCBI Taxonomy" id="211096"/>
    <lineage>
        <taxon>Eukaryota</taxon>
        <taxon>Fungi</taxon>
        <taxon>Dikarya</taxon>
        <taxon>Ascomycota</taxon>
        <taxon>Saccharomycotina</taxon>
        <taxon>Saccharomycetes</taxon>
        <taxon>Saccharomycodales</taxon>
        <taxon>Saccharomycodaceae</taxon>
        <taxon>Hanseniaspora</taxon>
    </lineage>
</organism>
<comment type="caution">
    <text evidence="4">The sequence shown here is derived from an EMBL/GenBank/DDBJ whole genome shotgun (WGS) entry which is preliminary data.</text>
</comment>
<evidence type="ECO:0000256" key="2">
    <source>
        <dbReference type="SAM" id="MobiDB-lite"/>
    </source>
</evidence>
<dbReference type="OrthoDB" id="9942608at2759"/>
<evidence type="ECO:0000256" key="1">
    <source>
        <dbReference type="SAM" id="Coils"/>
    </source>
</evidence>
<feature type="region of interest" description="Disordered" evidence="2">
    <location>
        <begin position="342"/>
        <end position="421"/>
    </location>
</feature>
<reference evidence="5" key="1">
    <citation type="journal article" date="2016" name="Genome Announc.">
        <title>Genome sequences of three species of Hanseniaspora isolated from spontaneous wine fermentations.</title>
        <authorList>
            <person name="Sternes P.R."/>
            <person name="Lee D."/>
            <person name="Kutyna D.R."/>
            <person name="Borneman A.R."/>
        </authorList>
    </citation>
    <scope>NUCLEOTIDE SEQUENCE [LARGE SCALE GENOMIC DNA]</scope>
    <source>
        <strain evidence="5">AWRI3578</strain>
    </source>
</reference>
<dbReference type="InterPro" id="IPR003892">
    <property type="entry name" value="CUE"/>
</dbReference>
<protein>
    <submittedName>
        <fullName evidence="4">Ubiquitin-binding protein CUE5</fullName>
    </submittedName>
</protein>
<evidence type="ECO:0000259" key="3">
    <source>
        <dbReference type="PROSITE" id="PS51140"/>
    </source>
</evidence>
<dbReference type="SMART" id="SM00546">
    <property type="entry name" value="CUE"/>
    <property type="match status" value="1"/>
</dbReference>
<dbReference type="GO" id="GO:0006511">
    <property type="term" value="P:ubiquitin-dependent protein catabolic process"/>
    <property type="evidence" value="ECO:0007669"/>
    <property type="project" value="TreeGrafter"/>
</dbReference>
<dbReference type="GO" id="GO:0031624">
    <property type="term" value="F:ubiquitin conjugating enzyme binding"/>
    <property type="evidence" value="ECO:0007669"/>
    <property type="project" value="TreeGrafter"/>
</dbReference>
<dbReference type="PROSITE" id="PS51140">
    <property type="entry name" value="CUE"/>
    <property type="match status" value="1"/>
</dbReference>
<sequence>MSDKNSVEDDLNLEEETAKESVADVPEAKEDTQEVNEGKKETNEIENNDLENSESVVEKAEEPKEPELEEESVKATEETDAEKEQNDAPEEKAEDLEEIQLKDEPNVEAPPSKPDRPVRPPRPERKTPQTAKTVAPNGDNNFLVAQLKDAFPSIPAKVLTAIVIAAQNNIESCYDACLFYMNPNEFKPTFHPDNFAPKKKDRLSEEELQMKRDEELARDLDRKFNSRPSHSRTIAERQSRSANGRSSREFIPNERDDSDDEEFAGVQKFIDSDLPMMKENVTKTLRQTSSKVGSWLKSFGDNSNELQRNKQEMRRNNANDYDEWGNPVFEHRKSYKIVERSPSLENKVLPQRPVDKTPSKQNPSSKPYIYTPGNEANEKPPNTNQQRSVSGSGNKRLVFVEPVENTSKPRSSIDDDLNLSD</sequence>
<evidence type="ECO:0000313" key="4">
    <source>
        <dbReference type="EMBL" id="OEJ81493.1"/>
    </source>
</evidence>
<feature type="compositionally biased region" description="Basic and acidic residues" evidence="2">
    <location>
        <begin position="215"/>
        <end position="224"/>
    </location>
</feature>
<keyword evidence="1" id="KW-0175">Coiled coil</keyword>
<feature type="compositionally biased region" description="Basic and acidic residues" evidence="2">
    <location>
        <begin position="16"/>
        <end position="43"/>
    </location>
</feature>
<feature type="coiled-coil region" evidence="1">
    <location>
        <begin position="296"/>
        <end position="323"/>
    </location>
</feature>
<dbReference type="InterPro" id="IPR009060">
    <property type="entry name" value="UBA-like_sf"/>
</dbReference>
<dbReference type="GO" id="GO:0005737">
    <property type="term" value="C:cytoplasm"/>
    <property type="evidence" value="ECO:0007669"/>
    <property type="project" value="TreeGrafter"/>
</dbReference>
<dbReference type="Pfam" id="PF02845">
    <property type="entry name" value="CUE"/>
    <property type="match status" value="1"/>
</dbReference>
<feature type="region of interest" description="Disordered" evidence="2">
    <location>
        <begin position="1"/>
        <end position="137"/>
    </location>
</feature>
<dbReference type="GO" id="GO:0043130">
    <property type="term" value="F:ubiquitin binding"/>
    <property type="evidence" value="ECO:0007669"/>
    <property type="project" value="InterPro"/>
</dbReference>
<feature type="compositionally biased region" description="Basic and acidic residues" evidence="2">
    <location>
        <begin position="246"/>
        <end position="255"/>
    </location>
</feature>
<feature type="domain" description="CUE" evidence="3">
    <location>
        <begin position="139"/>
        <end position="183"/>
    </location>
</feature>
<gene>
    <name evidence="4" type="ORF">AWRI3578_g4003</name>
</gene>
<dbReference type="PANTHER" id="PTHR16461:SF5">
    <property type="entry name" value="TOLL-INTERACTING PROTEIN"/>
    <property type="match status" value="1"/>
</dbReference>
<evidence type="ECO:0000313" key="5">
    <source>
        <dbReference type="Proteomes" id="UP000095605"/>
    </source>
</evidence>
<dbReference type="EMBL" id="LPNL01000009">
    <property type="protein sequence ID" value="OEJ81493.1"/>
    <property type="molecule type" value="Genomic_DNA"/>
</dbReference>
<feature type="compositionally biased region" description="Polar residues" evidence="2">
    <location>
        <begin position="380"/>
        <end position="393"/>
    </location>
</feature>
<proteinExistence type="predicted"/>
<dbReference type="Proteomes" id="UP000095605">
    <property type="component" value="Unassembled WGS sequence"/>
</dbReference>
<feature type="region of interest" description="Disordered" evidence="2">
    <location>
        <begin position="215"/>
        <end position="262"/>
    </location>
</feature>
<feature type="compositionally biased region" description="Basic and acidic residues" evidence="2">
    <location>
        <begin position="113"/>
        <end position="127"/>
    </location>
</feature>
<name>A0A1E5R4J6_9ASCO</name>
<dbReference type="AlphaFoldDB" id="A0A1E5R4J6"/>
<dbReference type="SUPFAM" id="SSF46934">
    <property type="entry name" value="UBA-like"/>
    <property type="match status" value="1"/>
</dbReference>
<keyword evidence="5" id="KW-1185">Reference proteome</keyword>
<dbReference type="PANTHER" id="PTHR16461">
    <property type="entry name" value="TOLL-INTERACTING PROTEIN"/>
    <property type="match status" value="1"/>
</dbReference>